<dbReference type="HOGENOM" id="CLU_1455261_0_0_1"/>
<protein>
    <submittedName>
        <fullName evidence="2">Uncharacterized protein</fullName>
    </submittedName>
</protein>
<organism evidence="2 3">
    <name type="scientific">Sphaerobolus stellatus (strain SS14)</name>
    <dbReference type="NCBI Taxonomy" id="990650"/>
    <lineage>
        <taxon>Eukaryota</taxon>
        <taxon>Fungi</taxon>
        <taxon>Dikarya</taxon>
        <taxon>Basidiomycota</taxon>
        <taxon>Agaricomycotina</taxon>
        <taxon>Agaricomycetes</taxon>
        <taxon>Phallomycetidae</taxon>
        <taxon>Geastrales</taxon>
        <taxon>Sphaerobolaceae</taxon>
        <taxon>Sphaerobolus</taxon>
    </lineage>
</organism>
<evidence type="ECO:0000313" key="2">
    <source>
        <dbReference type="EMBL" id="KIJ32617.1"/>
    </source>
</evidence>
<keyword evidence="3" id="KW-1185">Reference proteome</keyword>
<evidence type="ECO:0000256" key="1">
    <source>
        <dbReference type="SAM" id="MobiDB-lite"/>
    </source>
</evidence>
<gene>
    <name evidence="2" type="ORF">M422DRAFT_52771</name>
</gene>
<name>A0A0C9UTP5_SPHS4</name>
<dbReference type="Proteomes" id="UP000054279">
    <property type="component" value="Unassembled WGS sequence"/>
</dbReference>
<proteinExistence type="predicted"/>
<dbReference type="EMBL" id="KN837224">
    <property type="protein sequence ID" value="KIJ32617.1"/>
    <property type="molecule type" value="Genomic_DNA"/>
</dbReference>
<sequence>MLMPTQERQRILQHESEELENAQSPATHLHGGSEDDSSIPSVSAGSGADPPLCGFRLTGFRLLTLLSTSGFGVVKAILSYLGHSTAPTTLDWAFGVVITVVWAEEIFSMTVHLTQIDVCRLYAIWWRKEDSHNADEDPSQLHRWLFERDFAREVLGVLGKKYYSKCSLNLMRMQILPKFCLLLQIH</sequence>
<accession>A0A0C9UTP5</accession>
<dbReference type="OrthoDB" id="3268450at2759"/>
<feature type="region of interest" description="Disordered" evidence="1">
    <location>
        <begin position="18"/>
        <end position="45"/>
    </location>
</feature>
<evidence type="ECO:0000313" key="3">
    <source>
        <dbReference type="Proteomes" id="UP000054279"/>
    </source>
</evidence>
<reference evidence="2 3" key="1">
    <citation type="submission" date="2014-06" db="EMBL/GenBank/DDBJ databases">
        <title>Evolutionary Origins and Diversification of the Mycorrhizal Mutualists.</title>
        <authorList>
            <consortium name="DOE Joint Genome Institute"/>
            <consortium name="Mycorrhizal Genomics Consortium"/>
            <person name="Kohler A."/>
            <person name="Kuo A."/>
            <person name="Nagy L.G."/>
            <person name="Floudas D."/>
            <person name="Copeland A."/>
            <person name="Barry K.W."/>
            <person name="Cichocki N."/>
            <person name="Veneault-Fourrey C."/>
            <person name="LaButti K."/>
            <person name="Lindquist E.A."/>
            <person name="Lipzen A."/>
            <person name="Lundell T."/>
            <person name="Morin E."/>
            <person name="Murat C."/>
            <person name="Riley R."/>
            <person name="Ohm R."/>
            <person name="Sun H."/>
            <person name="Tunlid A."/>
            <person name="Henrissat B."/>
            <person name="Grigoriev I.V."/>
            <person name="Hibbett D.S."/>
            <person name="Martin F."/>
        </authorList>
    </citation>
    <scope>NUCLEOTIDE SEQUENCE [LARGE SCALE GENOMIC DNA]</scope>
    <source>
        <strain evidence="2 3">SS14</strain>
    </source>
</reference>
<dbReference type="AlphaFoldDB" id="A0A0C9UTP5"/>